<dbReference type="SUPFAM" id="SSF50443">
    <property type="entry name" value="FucI/AraA C-terminal domain-like"/>
    <property type="match status" value="1"/>
</dbReference>
<evidence type="ECO:0000256" key="3">
    <source>
        <dbReference type="SAM" id="MobiDB-lite"/>
    </source>
</evidence>
<feature type="region of interest" description="Disordered" evidence="3">
    <location>
        <begin position="1"/>
        <end position="32"/>
    </location>
</feature>
<feature type="compositionally biased region" description="Polar residues" evidence="3">
    <location>
        <begin position="8"/>
        <end position="28"/>
    </location>
</feature>
<comment type="caution">
    <text evidence="4">The sequence shown here is derived from an EMBL/GenBank/DDBJ whole genome shotgun (WGS) entry which is preliminary data.</text>
</comment>
<gene>
    <name evidence="4" type="ORF">GCM10007392_40580</name>
</gene>
<sequence>MMPRCISRVTSPASCPSSRNTSPVSASNVGGAHHSAYTQTVSTEVLEIYADMVDVELVTIDNDTKLRDLRRQLKS</sequence>
<accession>A0A918NGH8</accession>
<evidence type="ECO:0000256" key="2">
    <source>
        <dbReference type="ARBA" id="ARBA00023277"/>
    </source>
</evidence>
<reference evidence="4" key="2">
    <citation type="submission" date="2020-09" db="EMBL/GenBank/DDBJ databases">
        <authorList>
            <person name="Sun Q."/>
            <person name="Kim S."/>
        </authorList>
    </citation>
    <scope>NUCLEOTIDE SEQUENCE</scope>
    <source>
        <strain evidence="4">KCTC 22169</strain>
    </source>
</reference>
<organism evidence="4 5">
    <name type="scientific">Saccharospirillum salsuginis</name>
    <dbReference type="NCBI Taxonomy" id="418750"/>
    <lineage>
        <taxon>Bacteria</taxon>
        <taxon>Pseudomonadati</taxon>
        <taxon>Pseudomonadota</taxon>
        <taxon>Gammaproteobacteria</taxon>
        <taxon>Oceanospirillales</taxon>
        <taxon>Saccharospirillaceae</taxon>
        <taxon>Saccharospirillum</taxon>
    </lineage>
</organism>
<dbReference type="GO" id="GO:0016853">
    <property type="term" value="F:isomerase activity"/>
    <property type="evidence" value="ECO:0007669"/>
    <property type="project" value="UniProtKB-KW"/>
</dbReference>
<keyword evidence="5" id="KW-1185">Reference proteome</keyword>
<keyword evidence="1" id="KW-0413">Isomerase</keyword>
<dbReference type="EMBL" id="BMXR01000012">
    <property type="protein sequence ID" value="GGX68819.1"/>
    <property type="molecule type" value="Genomic_DNA"/>
</dbReference>
<reference evidence="4" key="1">
    <citation type="journal article" date="2014" name="Int. J. Syst. Evol. Microbiol.">
        <title>Complete genome sequence of Corynebacterium casei LMG S-19264T (=DSM 44701T), isolated from a smear-ripened cheese.</title>
        <authorList>
            <consortium name="US DOE Joint Genome Institute (JGI-PGF)"/>
            <person name="Walter F."/>
            <person name="Albersmeier A."/>
            <person name="Kalinowski J."/>
            <person name="Ruckert C."/>
        </authorList>
    </citation>
    <scope>NUCLEOTIDE SEQUENCE</scope>
    <source>
        <strain evidence="4">KCTC 22169</strain>
    </source>
</reference>
<evidence type="ECO:0000313" key="4">
    <source>
        <dbReference type="EMBL" id="GGX68819.1"/>
    </source>
</evidence>
<dbReference type="AlphaFoldDB" id="A0A918NGH8"/>
<dbReference type="InterPro" id="IPR004216">
    <property type="entry name" value="Fuc/Ara_isomerase_C"/>
</dbReference>
<dbReference type="Proteomes" id="UP000626148">
    <property type="component" value="Unassembled WGS sequence"/>
</dbReference>
<dbReference type="RefSeq" id="WP_229805454.1">
    <property type="nucleotide sequence ID" value="NZ_BMXR01000012.1"/>
</dbReference>
<name>A0A918NGH8_9GAMM</name>
<keyword evidence="2" id="KW-0119">Carbohydrate metabolism</keyword>
<evidence type="ECO:0000313" key="5">
    <source>
        <dbReference type="Proteomes" id="UP000626148"/>
    </source>
</evidence>
<evidence type="ECO:0000256" key="1">
    <source>
        <dbReference type="ARBA" id="ARBA00023235"/>
    </source>
</evidence>
<proteinExistence type="predicted"/>
<protein>
    <submittedName>
        <fullName evidence="4">Uncharacterized protein</fullName>
    </submittedName>
</protein>